<evidence type="ECO:0000313" key="4">
    <source>
        <dbReference type="Proteomes" id="UP001549200"/>
    </source>
</evidence>
<evidence type="ECO:0000256" key="1">
    <source>
        <dbReference type="SAM" id="MobiDB-lite"/>
    </source>
</evidence>
<keyword evidence="2" id="KW-0732">Signal</keyword>
<dbReference type="EMBL" id="JBEPLZ010000003">
    <property type="protein sequence ID" value="MET3569306.1"/>
    <property type="molecule type" value="Genomic_DNA"/>
</dbReference>
<feature type="chain" id="PRO_5046160934" evidence="2">
    <location>
        <begin position="26"/>
        <end position="412"/>
    </location>
</feature>
<comment type="caution">
    <text evidence="3">The sequence shown here is derived from an EMBL/GenBank/DDBJ whole genome shotgun (WGS) entry which is preliminary data.</text>
</comment>
<organism evidence="3 4">
    <name type="scientific">Enterocloster citroniae</name>
    <dbReference type="NCBI Taxonomy" id="358743"/>
    <lineage>
        <taxon>Bacteria</taxon>
        <taxon>Bacillati</taxon>
        <taxon>Bacillota</taxon>
        <taxon>Clostridia</taxon>
        <taxon>Lachnospirales</taxon>
        <taxon>Lachnospiraceae</taxon>
        <taxon>Enterocloster</taxon>
    </lineage>
</organism>
<gene>
    <name evidence="3" type="ORF">ABID13_000929</name>
</gene>
<sequence>MIKKRKWAMYLILLGITAVSSFCHAGTAWADMEEAQEEVQQEAQKNKQGPGDEGEVQEYLGEEQNEKLKDQVLEYSEIQDMIRNYNPSVQEAVSAYNRTLEQYADGWAEMKFGKNSVATDKKNAKDSGDAQQYSYYAAEEAIYQSAAKSYQKMYDSMQSASSTSSQRKIERQMTVATQSLVISYETMRLERDTLEKERELYQKQYELAVVREQAGMGTQADVLKALNQVQSAEASIASTDESMAGLYDSICLSVGRDTNGGMVIAEIPAADTKRADGIKLEEDTRKAIGNNDTLMSDRHSLQATSTSSSNYKLRTMEEGEQKLASKMKSLYDSVQQKKKALETAATGYEKAGREKQNADTKYSIGMLSQDEYLREQMNYIQRTAEYRSADLAFTQAMDAYDWAVLGIADIEA</sequence>
<accession>A0ABV2FTD9</accession>
<dbReference type="RefSeq" id="WP_242849262.1">
    <property type="nucleotide sequence ID" value="NZ_JBCOSW010000046.1"/>
</dbReference>
<feature type="signal peptide" evidence="2">
    <location>
        <begin position="1"/>
        <end position="25"/>
    </location>
</feature>
<name>A0ABV2FTD9_9FIRM</name>
<dbReference type="Proteomes" id="UP001549200">
    <property type="component" value="Unassembled WGS sequence"/>
</dbReference>
<dbReference type="GeneID" id="93162203"/>
<keyword evidence="4" id="KW-1185">Reference proteome</keyword>
<evidence type="ECO:0000256" key="2">
    <source>
        <dbReference type="SAM" id="SignalP"/>
    </source>
</evidence>
<protein>
    <submittedName>
        <fullName evidence="3">Outer membrane protein TolC</fullName>
    </submittedName>
</protein>
<reference evidence="3 4" key="1">
    <citation type="submission" date="2024-06" db="EMBL/GenBank/DDBJ databases">
        <title>Genomic Encyclopedia of Type Strains, Phase IV (KMG-IV): sequencing the most valuable type-strain genomes for metagenomic binning, comparative biology and taxonomic classification.</title>
        <authorList>
            <person name="Goeker M."/>
        </authorList>
    </citation>
    <scope>NUCLEOTIDE SEQUENCE [LARGE SCALE GENOMIC DNA]</scope>
    <source>
        <strain evidence="3 4">DSM 19261</strain>
    </source>
</reference>
<proteinExistence type="predicted"/>
<feature type="region of interest" description="Disordered" evidence="1">
    <location>
        <begin position="33"/>
        <end position="55"/>
    </location>
</feature>
<evidence type="ECO:0000313" key="3">
    <source>
        <dbReference type="EMBL" id="MET3569306.1"/>
    </source>
</evidence>
<dbReference type="SUPFAM" id="SSF56954">
    <property type="entry name" value="Outer membrane efflux proteins (OEP)"/>
    <property type="match status" value="1"/>
</dbReference>
<dbReference type="Gene3D" id="1.20.1600.10">
    <property type="entry name" value="Outer membrane efflux proteins (OEP)"/>
    <property type="match status" value="1"/>
</dbReference>